<name>A0AAV8ZBD0_9CUCU</name>
<dbReference type="AlphaFoldDB" id="A0AAV8ZBD0"/>
<proteinExistence type="predicted"/>
<reference evidence="1" key="1">
    <citation type="journal article" date="2023" name="Insect Mol. Biol.">
        <title>Genome sequencing provides insights into the evolution of gene families encoding plant cell wall-degrading enzymes in longhorned beetles.</title>
        <authorList>
            <person name="Shin N.R."/>
            <person name="Okamura Y."/>
            <person name="Kirsch R."/>
            <person name="Pauchet Y."/>
        </authorList>
    </citation>
    <scope>NUCLEOTIDE SEQUENCE</scope>
    <source>
        <strain evidence="1">AMC_N1</strain>
    </source>
</reference>
<protein>
    <submittedName>
        <fullName evidence="1">Uncharacterized protein</fullName>
    </submittedName>
</protein>
<keyword evidence="2" id="KW-1185">Reference proteome</keyword>
<dbReference type="Proteomes" id="UP001162162">
    <property type="component" value="Unassembled WGS sequence"/>
</dbReference>
<gene>
    <name evidence="1" type="ORF">NQ318_013876</name>
</gene>
<organism evidence="1 2">
    <name type="scientific">Aromia moschata</name>
    <dbReference type="NCBI Taxonomy" id="1265417"/>
    <lineage>
        <taxon>Eukaryota</taxon>
        <taxon>Metazoa</taxon>
        <taxon>Ecdysozoa</taxon>
        <taxon>Arthropoda</taxon>
        <taxon>Hexapoda</taxon>
        <taxon>Insecta</taxon>
        <taxon>Pterygota</taxon>
        <taxon>Neoptera</taxon>
        <taxon>Endopterygota</taxon>
        <taxon>Coleoptera</taxon>
        <taxon>Polyphaga</taxon>
        <taxon>Cucujiformia</taxon>
        <taxon>Chrysomeloidea</taxon>
        <taxon>Cerambycidae</taxon>
        <taxon>Cerambycinae</taxon>
        <taxon>Callichromatini</taxon>
        <taxon>Aromia</taxon>
    </lineage>
</organism>
<evidence type="ECO:0000313" key="1">
    <source>
        <dbReference type="EMBL" id="KAJ8960587.1"/>
    </source>
</evidence>
<comment type="caution">
    <text evidence="1">The sequence shown here is derived from an EMBL/GenBank/DDBJ whole genome shotgun (WGS) entry which is preliminary data.</text>
</comment>
<evidence type="ECO:0000313" key="2">
    <source>
        <dbReference type="Proteomes" id="UP001162162"/>
    </source>
</evidence>
<accession>A0AAV8ZBD0</accession>
<sequence>MPWFSISRTIQASYLEFLQNDLVPVLAVILPNENDPNVPDNTLWFQQDGAPPHYTRSYFIRVHDTSNMFVKMSEQRPSHVTVERWISNFTELTLNGSELHCLVCGSIPTWHIKTDVFQHVATYKHRARGCMQLKQFKK</sequence>
<dbReference type="EMBL" id="JAPWTK010000008">
    <property type="protein sequence ID" value="KAJ8960587.1"/>
    <property type="molecule type" value="Genomic_DNA"/>
</dbReference>